<evidence type="ECO:0000256" key="1">
    <source>
        <dbReference type="SAM" id="SignalP"/>
    </source>
</evidence>
<keyword evidence="1" id="KW-0732">Signal</keyword>
<evidence type="ECO:0000313" key="2">
    <source>
        <dbReference type="EMBL" id="SFM50107.1"/>
    </source>
</evidence>
<feature type="chain" id="PRO_5011470360" evidence="1">
    <location>
        <begin position="29"/>
        <end position="673"/>
    </location>
</feature>
<reference evidence="2 3" key="1">
    <citation type="submission" date="2016-10" db="EMBL/GenBank/DDBJ databases">
        <authorList>
            <person name="de Groot N.N."/>
        </authorList>
    </citation>
    <scope>NUCLEOTIDE SEQUENCE [LARGE SCALE GENOMIC DNA]</scope>
    <source>
        <strain evidence="2 3">ATCC 43154</strain>
    </source>
</reference>
<sequence>MKTPMLNLNVSRLLAALALAGLAGQAAASADAMVFPVAGVFWNAGNTAIDQRFMQSQDIGQLKQQVKATLEAAFAGRIRALTKQSAANTFAVSFHLTRMAAYYAPKADGNYELMTPVTGSVYFTNVATGEILFTTTSTNAAAALLPAAVLTSGGKQAEEDKLYAKSLAALIAQLGKQAGADFQPKTIETTVTGQQNGLLLLSSGYRQGIQSGDSLDDDQSQNIKVVYAAADYAVARIGLADAIGTGARFHKFVVGKIDGRLRPRATVVMDQVPEGFSADYLTQLFSEELAAKAPLTMVQVNPSFAGLLRAVVQNADLSSSTTSQRDTPDLIVRLRVSDPIQHETNTNLGFQTKRGVQAKAYAELIDTSGRVLFAAAGHDAQTIDVVRGLDLAPQARREIAIKNALLALAQKMGEMAEGQPDTATVKRADADGVLVATPNQVYANKAPGYVLHPTQFNIGGKSRSVLFPVYEAVAGARNGADTALATLLPLGKGQPAVQAGDVFEALRLGTAPKSATAFTLCPDAESLGSVKTPDFENVSSVALARAMPGPYYAPEVRQIADATIHAGSGFSAAIKWDVPTVALCVQPVQRVDAGAEECGDTCQRAMTARYTLRQRKDGAVVAKQGLEGNFKSTGYQKSSRAGDVSKLILQDVLDEADKLMGTLATKIVLPTTN</sequence>
<feature type="signal peptide" evidence="1">
    <location>
        <begin position="1"/>
        <end position="28"/>
    </location>
</feature>
<dbReference type="STRING" id="758825.SAMN02982985_04266"/>
<gene>
    <name evidence="2" type="ORF">SAMN02982985_04266</name>
</gene>
<evidence type="ECO:0000313" key="3">
    <source>
        <dbReference type="Proteomes" id="UP000199470"/>
    </source>
</evidence>
<dbReference type="EMBL" id="FOTW01000022">
    <property type="protein sequence ID" value="SFM50107.1"/>
    <property type="molecule type" value="Genomic_DNA"/>
</dbReference>
<protein>
    <submittedName>
        <fullName evidence="2">Uncharacterized protein</fullName>
    </submittedName>
</protein>
<accession>A0A1I4RD37</accession>
<name>A0A1I4RD37_9BURK</name>
<organism evidence="2 3">
    <name type="scientific">Rugamonas rubra</name>
    <dbReference type="NCBI Taxonomy" id="758825"/>
    <lineage>
        <taxon>Bacteria</taxon>
        <taxon>Pseudomonadati</taxon>
        <taxon>Pseudomonadota</taxon>
        <taxon>Betaproteobacteria</taxon>
        <taxon>Burkholderiales</taxon>
        <taxon>Oxalobacteraceae</taxon>
        <taxon>Telluria group</taxon>
        <taxon>Rugamonas</taxon>
    </lineage>
</organism>
<proteinExistence type="predicted"/>
<keyword evidence="3" id="KW-1185">Reference proteome</keyword>
<dbReference type="AlphaFoldDB" id="A0A1I4RD37"/>
<dbReference type="Proteomes" id="UP000199470">
    <property type="component" value="Unassembled WGS sequence"/>
</dbReference>